<sequence length="1577" mass="166229">MPSTHLTASTSSSALPSNNPSSRTPRLHSTTTHSDPPREPPDPCFRPPELKEPMVEKKEEPVLKKASEETTASWEESEKTETELEDGDIAESSAASVATSTESPAPEVTRRSASPVPDSVTSPDTAKSKPQKPKLSVRNPASMDLFFGFKSASSIESHTAGVPLPDSRIGRKTEDVKDLLTSMVEHAPMVESEKVECGDEVRLPPSMESPTVVVTGGPFKYRRDFLMSFMEVAKDRPQGLPTAQQIDVYVDHVSSPVGKCGTQRPWARLGRQGRGSHVEVRHGCSVPKSSEGRFQQHMADRVTGLMGGVMGPIGAPAGPHRVDSLPDVNHGGTMPKSSTRSERVDLTLPSRQPKILGTVRDPVSANPGGRMPRGRSGERGMPTILRQGFGMGFGDGDRRDGSRDRRSGRGGRRESPMPVLQPPLEPVEPLQKTKPLQKRKLLQKKESLQKSESGKKPTCLNKAAAMPVTSVEGLSEAAAELAPRIAPTGPKAIAEIYAEVQKEAAEEADRRASEEAERNQCKVAVSAGPTIPQRNASTHLRTVDMVKPKRGMKWGRSLGRKWAGRMDAEHGRNPPSLAPTDAAGASISTPHRHSQAAATPLPASEPQPGAASHEQSALNVNLVAKMPEVPVPVSQPQSCVASGPSTSCQMSAAVVAKSAGDCSAAAEGQGSKQSSLKLGKAASASSVKSQLGWCDRMERLKRILELKSLPLDQMLDVCCSFGKHDNAAQPSPRTTPGHMGKSPTVPPVGIKAEAGKQEGGSSEGAWTQPAKGGKGGAKEGRKKAAREVRQQEEDVHPAVLDVLRTEKEASATPRMLPMSMSPAQEEQDKKPVDVAGDDDLLAVEEQPEGKASKGKEPVEEELKGKQVKGKESNGKKPAEKKPAGELLLAKAEPIKVPANDQGSLVNDDLAKPEPGIVVDDDLLPVKPEPGIVVDDDLLPVKSEPSTVVDYDLLPEFDDQNAEDQVDLFGPMFGMEIEEVDLGKADFDFLCDLGGASGDLSGFAGAPTGGDVEGMVEMAYPQGEQQSQAEAGVGQDGFGYGAEGGQGYGYGEQAGHGEQAQAQDFREDASTWHGFGQQSQAQDVGVNTNARYGYCEQTQTEGYDASQYGQYADQGYGQFASSQQLQGEAFGYGEQVQETTENAVLPPVINQLMEYHFSTFSPATGVPPLSAALEGYDATKELDLFDDWIDFDAREEKEGVAVQGTKNLGEGEGGQGDFAVPQMQSAYGTPLAVGAMASAPNQGQKFIADEVAFKIGPSSAPAGPLRRFAHPRSLTAGRPTMRSSFHNARSLHGQMRDGVRAVPDGFGGRRRSPEPGRGDVVNGPLERDGVGAQIDFGAGQRGGETLQQEQQSETDVNFFLMHPNLEQLLGLGIGDGASVLAQRQHEAAERNGGQPGLFSSEGANVAAFSPTTFDAIDELLAVERRNSTTTASTEAPSTGLSFGASAAITVAPGGISFGGTAPTTSAPGGFSPGGTAATAGGLFLFGAPTTSAPAAGAFKFESTATSQRAAGGGVIGRRPAAATRGEAGFFGQSTVAPTSGFGGWMGFVAGGVRGQAGYQGGQNGYGQGAYWQQMMHGY</sequence>
<proteinExistence type="predicted"/>
<evidence type="ECO:0000256" key="1">
    <source>
        <dbReference type="SAM" id="MobiDB-lite"/>
    </source>
</evidence>
<dbReference type="EMBL" id="JADGJD010001168">
    <property type="protein sequence ID" value="KAJ3046434.1"/>
    <property type="molecule type" value="Genomic_DNA"/>
</dbReference>
<organism evidence="2 3">
    <name type="scientific">Rhizophlyctis rosea</name>
    <dbReference type="NCBI Taxonomy" id="64517"/>
    <lineage>
        <taxon>Eukaryota</taxon>
        <taxon>Fungi</taxon>
        <taxon>Fungi incertae sedis</taxon>
        <taxon>Chytridiomycota</taxon>
        <taxon>Chytridiomycota incertae sedis</taxon>
        <taxon>Chytridiomycetes</taxon>
        <taxon>Rhizophlyctidales</taxon>
        <taxon>Rhizophlyctidaceae</taxon>
        <taxon>Rhizophlyctis</taxon>
    </lineage>
</organism>
<protein>
    <submittedName>
        <fullName evidence="2">Uncharacterized protein</fullName>
    </submittedName>
</protein>
<name>A0AAD5S7I4_9FUNG</name>
<feature type="region of interest" description="Disordered" evidence="1">
    <location>
        <begin position="329"/>
        <end position="458"/>
    </location>
</feature>
<evidence type="ECO:0000313" key="3">
    <source>
        <dbReference type="Proteomes" id="UP001212841"/>
    </source>
</evidence>
<feature type="compositionally biased region" description="Low complexity" evidence="1">
    <location>
        <begin position="1"/>
        <end position="22"/>
    </location>
</feature>
<feature type="compositionally biased region" description="Low complexity" evidence="1">
    <location>
        <begin position="90"/>
        <end position="106"/>
    </location>
</feature>
<reference evidence="2" key="1">
    <citation type="submission" date="2020-05" db="EMBL/GenBank/DDBJ databases">
        <title>Phylogenomic resolution of chytrid fungi.</title>
        <authorList>
            <person name="Stajich J.E."/>
            <person name="Amses K."/>
            <person name="Simmons R."/>
            <person name="Seto K."/>
            <person name="Myers J."/>
            <person name="Bonds A."/>
            <person name="Quandt C.A."/>
            <person name="Barry K."/>
            <person name="Liu P."/>
            <person name="Grigoriev I."/>
            <person name="Longcore J.E."/>
            <person name="James T.Y."/>
        </authorList>
    </citation>
    <scope>NUCLEOTIDE SEQUENCE</scope>
    <source>
        <strain evidence="2">JEL0318</strain>
    </source>
</reference>
<dbReference type="PANTHER" id="PTHR24216:SF65">
    <property type="entry name" value="PAXILLIN-LIKE PROTEIN 1"/>
    <property type="match status" value="1"/>
</dbReference>
<gene>
    <name evidence="2" type="ORF">HK097_000859</name>
</gene>
<feature type="compositionally biased region" description="Basic and acidic residues" evidence="1">
    <location>
        <begin position="48"/>
        <end position="68"/>
    </location>
</feature>
<comment type="caution">
    <text evidence="2">The sequence shown here is derived from an EMBL/GenBank/DDBJ whole genome shotgun (WGS) entry which is preliminary data.</text>
</comment>
<feature type="region of interest" description="Disordered" evidence="1">
    <location>
        <begin position="1"/>
        <end position="137"/>
    </location>
</feature>
<evidence type="ECO:0000313" key="2">
    <source>
        <dbReference type="EMBL" id="KAJ3046434.1"/>
    </source>
</evidence>
<feature type="compositionally biased region" description="Acidic residues" evidence="1">
    <location>
        <begin position="835"/>
        <end position="846"/>
    </location>
</feature>
<feature type="region of interest" description="Disordered" evidence="1">
    <location>
        <begin position="1297"/>
        <end position="1329"/>
    </location>
</feature>
<feature type="compositionally biased region" description="Polar residues" evidence="1">
    <location>
        <begin position="23"/>
        <end position="34"/>
    </location>
</feature>
<feature type="compositionally biased region" description="Basic and acidic residues" evidence="1">
    <location>
        <begin position="395"/>
        <end position="415"/>
    </location>
</feature>
<feature type="region of interest" description="Disordered" evidence="1">
    <location>
        <begin position="271"/>
        <end position="291"/>
    </location>
</feature>
<keyword evidence="3" id="KW-1185">Reference proteome</keyword>
<feature type="compositionally biased region" description="Basic and acidic residues" evidence="1">
    <location>
        <begin position="785"/>
        <end position="796"/>
    </location>
</feature>
<feature type="compositionally biased region" description="Basic and acidic residues" evidence="1">
    <location>
        <begin position="847"/>
        <end position="883"/>
    </location>
</feature>
<feature type="region of interest" description="Disordered" evidence="1">
    <location>
        <begin position="727"/>
        <end position="883"/>
    </location>
</feature>
<dbReference type="Proteomes" id="UP001212841">
    <property type="component" value="Unassembled WGS sequence"/>
</dbReference>
<feature type="compositionally biased region" description="Basic and acidic residues" evidence="1">
    <location>
        <begin position="443"/>
        <end position="455"/>
    </location>
</feature>
<dbReference type="PANTHER" id="PTHR24216">
    <property type="entry name" value="PAXILLIN-RELATED"/>
    <property type="match status" value="1"/>
</dbReference>
<feature type="region of interest" description="Disordered" evidence="1">
    <location>
        <begin position="566"/>
        <end position="615"/>
    </location>
</feature>
<accession>A0AAD5S7I4</accession>